<dbReference type="InterPro" id="IPR047676">
    <property type="entry name" value="FxLYD_dom"/>
</dbReference>
<accession>A0ABT6AE98</accession>
<dbReference type="PROSITE" id="PS51257">
    <property type="entry name" value="PROKAR_LIPOPROTEIN"/>
    <property type="match status" value="1"/>
</dbReference>
<protein>
    <submittedName>
        <fullName evidence="2">FxLYD domain-containing protein</fullName>
    </submittedName>
</protein>
<comment type="caution">
    <text evidence="2">The sequence shown here is derived from an EMBL/GenBank/DDBJ whole genome shotgun (WGS) entry which is preliminary data.</text>
</comment>
<evidence type="ECO:0000313" key="3">
    <source>
        <dbReference type="Proteomes" id="UP001221150"/>
    </source>
</evidence>
<dbReference type="NCBIfam" id="NF038353">
    <property type="entry name" value="FxLYD_dom"/>
    <property type="match status" value="1"/>
</dbReference>
<dbReference type="Proteomes" id="UP001221150">
    <property type="component" value="Unassembled WGS sequence"/>
</dbReference>
<evidence type="ECO:0000256" key="1">
    <source>
        <dbReference type="SAM" id="SignalP"/>
    </source>
</evidence>
<gene>
    <name evidence="2" type="ORF">P3H78_31100</name>
</gene>
<name>A0ABT6AE98_9ACTN</name>
<evidence type="ECO:0000313" key="2">
    <source>
        <dbReference type="EMBL" id="MDF3302981.1"/>
    </source>
</evidence>
<sequence length="160" mass="15716">MTGHRARWTTAAALAAAAALGTAGCSGSSTPSGTASKAASAASSLASQANGVLASATAEAGRRLDEIKGGVDARSAVRLGAPQTASDGRTTVPVTATNTTDSTKSFAVQVNFKDSGGNLLDTVVVTVGDVPAGKSAEATARSTHKLSGQVKPEVGTALRY</sequence>
<reference evidence="2 3" key="1">
    <citation type="submission" date="2023-03" db="EMBL/GenBank/DDBJ databases">
        <title>Draft genome sequence of Streptomyces sp. K1PA1 isolated from peat swamp forest in Thailand.</title>
        <authorList>
            <person name="Klaysubun C."/>
            <person name="Duangmal K."/>
        </authorList>
    </citation>
    <scope>NUCLEOTIDE SEQUENCE [LARGE SCALE GENOMIC DNA]</scope>
    <source>
        <strain evidence="2 3">K1PA1</strain>
    </source>
</reference>
<dbReference type="RefSeq" id="WP_276112530.1">
    <property type="nucleotide sequence ID" value="NZ_JARJBB010000035.1"/>
</dbReference>
<keyword evidence="1" id="KW-0732">Signal</keyword>
<feature type="chain" id="PRO_5045407725" evidence="1">
    <location>
        <begin position="24"/>
        <end position="160"/>
    </location>
</feature>
<dbReference type="EMBL" id="JARJBB010000035">
    <property type="protein sequence ID" value="MDF3302981.1"/>
    <property type="molecule type" value="Genomic_DNA"/>
</dbReference>
<organism evidence="2 3">
    <name type="scientific">Streptomyces tropicalis</name>
    <dbReference type="NCBI Taxonomy" id="3034234"/>
    <lineage>
        <taxon>Bacteria</taxon>
        <taxon>Bacillati</taxon>
        <taxon>Actinomycetota</taxon>
        <taxon>Actinomycetes</taxon>
        <taxon>Kitasatosporales</taxon>
        <taxon>Streptomycetaceae</taxon>
        <taxon>Streptomyces</taxon>
    </lineage>
</organism>
<keyword evidence="3" id="KW-1185">Reference proteome</keyword>
<proteinExistence type="predicted"/>
<feature type="signal peptide" evidence="1">
    <location>
        <begin position="1"/>
        <end position="23"/>
    </location>
</feature>